<accession>A0A8S0WSB6</accession>
<organism evidence="2 3">
    <name type="scientific">Cyclocybe aegerita</name>
    <name type="common">Black poplar mushroom</name>
    <name type="synonym">Agrocybe aegerita</name>
    <dbReference type="NCBI Taxonomy" id="1973307"/>
    <lineage>
        <taxon>Eukaryota</taxon>
        <taxon>Fungi</taxon>
        <taxon>Dikarya</taxon>
        <taxon>Basidiomycota</taxon>
        <taxon>Agaricomycotina</taxon>
        <taxon>Agaricomycetes</taxon>
        <taxon>Agaricomycetidae</taxon>
        <taxon>Agaricales</taxon>
        <taxon>Agaricineae</taxon>
        <taxon>Bolbitiaceae</taxon>
        <taxon>Cyclocybe</taxon>
    </lineage>
</organism>
<protein>
    <submittedName>
        <fullName evidence="2">Uncharacterized protein</fullName>
    </submittedName>
</protein>
<dbReference type="AlphaFoldDB" id="A0A8S0WSB6"/>
<name>A0A8S0WSB6_CYCAE</name>
<reference evidence="2 3" key="1">
    <citation type="submission" date="2020-01" db="EMBL/GenBank/DDBJ databases">
        <authorList>
            <person name="Gupta K D."/>
        </authorList>
    </citation>
    <scope>NUCLEOTIDE SEQUENCE [LARGE SCALE GENOMIC DNA]</scope>
</reference>
<sequence>MQAVEVSSVGSAATTDDPLLSKNSMALPDTCAGLLSRMQLGDIPRSALPAPPVASSSSSGTAAILTAPLFAGADVSLPARQLNPLPPSPPAQLAAINHSIAEPGRPLRPQPGPEYFAELHRQVQEASKHLPPVAPDTLASPSPDSMVIDNAPRTMFAQHNTDDDDNYTAEAEEWDSDEDEPDDDHEDEQTNLPPPTHHTVEEAEEDPEPDFEQGANRFLVPAHARGAVIELNSTPSPPPSPPPLHLSPRDVFRDYIHYPSIDLVYVHALFEGHTIEQCFGVPHHAPPPRADPLPPLLILHIKQEEIISLHRVLIRDIPGIESTLERYVTNCNRTIRRTEELMELASIHNRNLLHINARLIGSVQDSTTPWLPPPMPLLHPALAPHQPQTPVILRPTVALSPAMYYACISSLSFVVLVPVQLPLSCGHCPTSTASLSAAVFGPPIHDVTSLKSLNLSLQTWYDMVASGSPKTKEALSQSPAWVDVCDTALAHVRALKHEAAGAERILTVSAVCCWQKWINTANNLKPNLLPSHKFTLGYPEISREKVILATLDKSKEERIFGIKFKTMEETARDTLEDFVRCGW</sequence>
<feature type="compositionally biased region" description="Acidic residues" evidence="1">
    <location>
        <begin position="170"/>
        <end position="189"/>
    </location>
</feature>
<dbReference type="EMBL" id="CACVBS010000079">
    <property type="protein sequence ID" value="CAA7269667.1"/>
    <property type="molecule type" value="Genomic_DNA"/>
</dbReference>
<evidence type="ECO:0000313" key="2">
    <source>
        <dbReference type="EMBL" id="CAA7269667.1"/>
    </source>
</evidence>
<dbReference type="OrthoDB" id="2735536at2759"/>
<feature type="region of interest" description="Disordered" evidence="1">
    <location>
        <begin position="170"/>
        <end position="212"/>
    </location>
</feature>
<proteinExistence type="predicted"/>
<feature type="region of interest" description="Disordered" evidence="1">
    <location>
        <begin position="1"/>
        <end position="24"/>
    </location>
</feature>
<evidence type="ECO:0000256" key="1">
    <source>
        <dbReference type="SAM" id="MobiDB-lite"/>
    </source>
</evidence>
<comment type="caution">
    <text evidence="2">The sequence shown here is derived from an EMBL/GenBank/DDBJ whole genome shotgun (WGS) entry which is preliminary data.</text>
</comment>
<evidence type="ECO:0000313" key="3">
    <source>
        <dbReference type="Proteomes" id="UP000467700"/>
    </source>
</evidence>
<keyword evidence="3" id="KW-1185">Reference proteome</keyword>
<dbReference type="Proteomes" id="UP000467700">
    <property type="component" value="Unassembled WGS sequence"/>
</dbReference>
<gene>
    <name evidence="2" type="ORF">AAE3_LOCUS11904</name>
</gene>
<feature type="compositionally biased region" description="Acidic residues" evidence="1">
    <location>
        <begin position="202"/>
        <end position="211"/>
    </location>
</feature>
<dbReference type="Gene3D" id="3.40.50.720">
    <property type="entry name" value="NAD(P)-binding Rossmann-like Domain"/>
    <property type="match status" value="1"/>
</dbReference>